<name>A0A4R4ZJM6_9ACTN</name>
<dbReference type="Gene3D" id="2.60.20.30">
    <property type="match status" value="1"/>
</dbReference>
<protein>
    <recommendedName>
        <fullName evidence="1">Streptomyces killer toxin-like beta/gamma crystallin domain-containing protein</fullName>
    </recommendedName>
</protein>
<sequence>MKDSSMKTMKRRLAAIAAGAVTVGVIGTVPAYAINEVNIVRCTFESGYFGVRFQEPAATLAARRCFANAGEMNINQKYVNGFSSGNNAGWFIYAPGDGSEYRHCFPKNQVIYKYYGHIYELRINPPGTPCP</sequence>
<proteinExistence type="predicted"/>
<dbReference type="Proteomes" id="UP000295124">
    <property type="component" value="Unassembled WGS sequence"/>
</dbReference>
<dbReference type="Pfam" id="PF09076">
    <property type="entry name" value="Crystall_2"/>
    <property type="match status" value="1"/>
</dbReference>
<evidence type="ECO:0000313" key="2">
    <source>
        <dbReference type="EMBL" id="TDD58843.1"/>
    </source>
</evidence>
<feature type="domain" description="Streptomyces killer toxin-like beta/gamma crystallin" evidence="1">
    <location>
        <begin position="61"/>
        <end position="102"/>
    </location>
</feature>
<dbReference type="OrthoDB" id="4246062at2"/>
<evidence type="ECO:0000259" key="1">
    <source>
        <dbReference type="Pfam" id="PF09076"/>
    </source>
</evidence>
<organism evidence="2 3">
    <name type="scientific">Kribbella antibiotica</name>
    <dbReference type="NCBI Taxonomy" id="190195"/>
    <lineage>
        <taxon>Bacteria</taxon>
        <taxon>Bacillati</taxon>
        <taxon>Actinomycetota</taxon>
        <taxon>Actinomycetes</taxon>
        <taxon>Propionibacteriales</taxon>
        <taxon>Kribbellaceae</taxon>
        <taxon>Kribbella</taxon>
    </lineage>
</organism>
<dbReference type="EMBL" id="SMKX01000044">
    <property type="protein sequence ID" value="TDD58843.1"/>
    <property type="molecule type" value="Genomic_DNA"/>
</dbReference>
<accession>A0A4R4ZJM6</accession>
<gene>
    <name evidence="2" type="ORF">E1263_17355</name>
</gene>
<keyword evidence="3" id="KW-1185">Reference proteome</keyword>
<dbReference type="InterPro" id="IPR015791">
    <property type="entry name" value="Antimic/Inh_G_crystallin-like"/>
</dbReference>
<reference evidence="2 3" key="1">
    <citation type="submission" date="2019-03" db="EMBL/GenBank/DDBJ databases">
        <title>Draft genome sequences of novel Actinobacteria.</title>
        <authorList>
            <person name="Sahin N."/>
            <person name="Ay H."/>
            <person name="Saygin H."/>
        </authorList>
    </citation>
    <scope>NUCLEOTIDE SEQUENCE [LARGE SCALE GENOMIC DNA]</scope>
    <source>
        <strain evidence="2 3">JCM 13523</strain>
    </source>
</reference>
<dbReference type="InterPro" id="IPR015161">
    <property type="entry name" value="Sklp_toxin_b/g_crystallin"/>
</dbReference>
<dbReference type="AlphaFoldDB" id="A0A4R4ZJM6"/>
<comment type="caution">
    <text evidence="2">The sequence shown here is derived from an EMBL/GenBank/DDBJ whole genome shotgun (WGS) entry which is preliminary data.</text>
</comment>
<evidence type="ECO:0000313" key="3">
    <source>
        <dbReference type="Proteomes" id="UP000295124"/>
    </source>
</evidence>